<dbReference type="PROSITE" id="PS50106">
    <property type="entry name" value="PDZ"/>
    <property type="match status" value="1"/>
</dbReference>
<evidence type="ECO:0000256" key="1">
    <source>
        <dbReference type="SAM" id="MobiDB-lite"/>
    </source>
</evidence>
<feature type="region of interest" description="Disordered" evidence="1">
    <location>
        <begin position="29"/>
        <end position="146"/>
    </location>
</feature>
<dbReference type="SUPFAM" id="SSF50156">
    <property type="entry name" value="PDZ domain-like"/>
    <property type="match status" value="1"/>
</dbReference>
<dbReference type="Gene3D" id="2.30.42.10">
    <property type="match status" value="1"/>
</dbReference>
<proteinExistence type="predicted"/>
<comment type="caution">
    <text evidence="3">The sequence shown here is derived from an EMBL/GenBank/DDBJ whole genome shotgun (WGS) entry which is preliminary data.</text>
</comment>
<protein>
    <recommendedName>
        <fullName evidence="2">PDZ domain-containing protein</fullName>
    </recommendedName>
</protein>
<evidence type="ECO:0000313" key="4">
    <source>
        <dbReference type="Proteomes" id="UP001219934"/>
    </source>
</evidence>
<dbReference type="EMBL" id="JAPTMU010000005">
    <property type="protein sequence ID" value="KAJ4943733.1"/>
    <property type="molecule type" value="Genomic_DNA"/>
</dbReference>
<evidence type="ECO:0000259" key="2">
    <source>
        <dbReference type="PROSITE" id="PS50106"/>
    </source>
</evidence>
<dbReference type="AlphaFoldDB" id="A0AAD6FS17"/>
<keyword evidence="4" id="KW-1185">Reference proteome</keyword>
<feature type="compositionally biased region" description="Polar residues" evidence="1">
    <location>
        <begin position="69"/>
        <end position="78"/>
    </location>
</feature>
<feature type="non-terminal residue" evidence="3">
    <location>
        <position position="223"/>
    </location>
</feature>
<dbReference type="InterPro" id="IPR001478">
    <property type="entry name" value="PDZ"/>
</dbReference>
<organism evidence="3 4">
    <name type="scientific">Pogonophryne albipinna</name>
    <dbReference type="NCBI Taxonomy" id="1090488"/>
    <lineage>
        <taxon>Eukaryota</taxon>
        <taxon>Metazoa</taxon>
        <taxon>Chordata</taxon>
        <taxon>Craniata</taxon>
        <taxon>Vertebrata</taxon>
        <taxon>Euteleostomi</taxon>
        <taxon>Actinopterygii</taxon>
        <taxon>Neopterygii</taxon>
        <taxon>Teleostei</taxon>
        <taxon>Neoteleostei</taxon>
        <taxon>Acanthomorphata</taxon>
        <taxon>Eupercaria</taxon>
        <taxon>Perciformes</taxon>
        <taxon>Notothenioidei</taxon>
        <taxon>Pogonophryne</taxon>
    </lineage>
</organism>
<dbReference type="InterPro" id="IPR036034">
    <property type="entry name" value="PDZ_sf"/>
</dbReference>
<evidence type="ECO:0000313" key="3">
    <source>
        <dbReference type="EMBL" id="KAJ4943733.1"/>
    </source>
</evidence>
<feature type="domain" description="PDZ" evidence="2">
    <location>
        <begin position="173"/>
        <end position="223"/>
    </location>
</feature>
<sequence length="223" mass="23568">MCLLSTSKTELSLSLSLFRNEDAINQMAVPPCSTPPPPPVLSSVSPEPVCPAPLCISPPTDGPRPPDSVTCNSSSDTASESREDAQQNRKSNSAPKRVREDDTSQQSLTAAEPPESPEVELQATQKLPEQQSCKSSSSSCKQMAPSPPLISADLQTTNKDPSCCAVVPGQEMLLEICKGRSGLGLSIVGGRDTQLDAIVIHEVYGEGAAARDARLWAGDQILE</sequence>
<name>A0AAD6FS17_9TELE</name>
<dbReference type="Pfam" id="PF00595">
    <property type="entry name" value="PDZ"/>
    <property type="match status" value="1"/>
</dbReference>
<gene>
    <name evidence="3" type="ORF">JOQ06_006231</name>
</gene>
<accession>A0AAD6FS17</accession>
<feature type="compositionally biased region" description="Low complexity" evidence="1">
    <location>
        <begin position="130"/>
        <end position="142"/>
    </location>
</feature>
<dbReference type="Proteomes" id="UP001219934">
    <property type="component" value="Unassembled WGS sequence"/>
</dbReference>
<reference evidence="3" key="1">
    <citation type="submission" date="2022-11" db="EMBL/GenBank/DDBJ databases">
        <title>Chromosome-level genome of Pogonophryne albipinna.</title>
        <authorList>
            <person name="Jo E."/>
        </authorList>
    </citation>
    <scope>NUCLEOTIDE SEQUENCE</scope>
    <source>
        <strain evidence="3">SGF0006</strain>
        <tissue evidence="3">Muscle</tissue>
    </source>
</reference>